<gene>
    <name evidence="3" type="ORF">PFISCL1PPCAC_12186</name>
</gene>
<evidence type="ECO:0000256" key="2">
    <source>
        <dbReference type="SAM" id="SignalP"/>
    </source>
</evidence>
<feature type="signal peptide" evidence="2">
    <location>
        <begin position="1"/>
        <end position="38"/>
    </location>
</feature>
<organism evidence="3 4">
    <name type="scientific">Pristionchus fissidentatus</name>
    <dbReference type="NCBI Taxonomy" id="1538716"/>
    <lineage>
        <taxon>Eukaryota</taxon>
        <taxon>Metazoa</taxon>
        <taxon>Ecdysozoa</taxon>
        <taxon>Nematoda</taxon>
        <taxon>Chromadorea</taxon>
        <taxon>Rhabditida</taxon>
        <taxon>Rhabditina</taxon>
        <taxon>Diplogasteromorpha</taxon>
        <taxon>Diplogasteroidea</taxon>
        <taxon>Neodiplogasteridae</taxon>
        <taxon>Pristionchus</taxon>
    </lineage>
</organism>
<proteinExistence type="predicted"/>
<dbReference type="Proteomes" id="UP001432322">
    <property type="component" value="Unassembled WGS sequence"/>
</dbReference>
<evidence type="ECO:0000256" key="1">
    <source>
        <dbReference type="SAM" id="MobiDB-lite"/>
    </source>
</evidence>
<feature type="compositionally biased region" description="Polar residues" evidence="1">
    <location>
        <begin position="163"/>
        <end position="182"/>
    </location>
</feature>
<comment type="caution">
    <text evidence="3">The sequence shown here is derived from an EMBL/GenBank/DDBJ whole genome shotgun (WGS) entry which is preliminary data.</text>
</comment>
<keyword evidence="2" id="KW-0732">Signal</keyword>
<evidence type="ECO:0000313" key="4">
    <source>
        <dbReference type="Proteomes" id="UP001432322"/>
    </source>
</evidence>
<name>A0AAV5VT00_9BILA</name>
<sequence length="210" mass="22534">MNFQFDTNCDHFDSQFPLRSVVMRIFLLLLGSLSIAEASLKCQSFDETMPQAKSIDCAAGKVCVLSLTRKGASLSLRQACDTAILNDPCELKRSSLHGDTIHCVCSDMNCNTPGVFMAESVRGQSLLEHLMTIGVTFESATNSFELAVGSYATVAEPAVTKSGPDSITKSPTTAPSKVLSNRNYEEPQGDSASGLSALCSLFVIFPLIFS</sequence>
<dbReference type="EMBL" id="BTSY01000003">
    <property type="protein sequence ID" value="GMT20889.1"/>
    <property type="molecule type" value="Genomic_DNA"/>
</dbReference>
<reference evidence="3" key="1">
    <citation type="submission" date="2023-10" db="EMBL/GenBank/DDBJ databases">
        <title>Genome assembly of Pristionchus species.</title>
        <authorList>
            <person name="Yoshida K."/>
            <person name="Sommer R.J."/>
        </authorList>
    </citation>
    <scope>NUCLEOTIDE SEQUENCE</scope>
    <source>
        <strain evidence="3">RS5133</strain>
    </source>
</reference>
<feature type="chain" id="PRO_5043831690" evidence="2">
    <location>
        <begin position="39"/>
        <end position="210"/>
    </location>
</feature>
<keyword evidence="4" id="KW-1185">Reference proteome</keyword>
<accession>A0AAV5VT00</accession>
<dbReference type="AlphaFoldDB" id="A0AAV5VT00"/>
<evidence type="ECO:0000313" key="3">
    <source>
        <dbReference type="EMBL" id="GMT20889.1"/>
    </source>
</evidence>
<feature type="region of interest" description="Disordered" evidence="1">
    <location>
        <begin position="162"/>
        <end position="192"/>
    </location>
</feature>
<protein>
    <submittedName>
        <fullName evidence="3">Uncharacterized protein</fullName>
    </submittedName>
</protein>